<dbReference type="PANTHER" id="PTHR23357:SF1">
    <property type="entry name" value="RENALASE"/>
    <property type="match status" value="1"/>
</dbReference>
<organism evidence="2 3">
    <name type="scientific">Goodea atripinnis</name>
    <dbReference type="NCBI Taxonomy" id="208336"/>
    <lineage>
        <taxon>Eukaryota</taxon>
        <taxon>Metazoa</taxon>
        <taxon>Chordata</taxon>
        <taxon>Craniata</taxon>
        <taxon>Vertebrata</taxon>
        <taxon>Euteleostomi</taxon>
        <taxon>Actinopterygii</taxon>
        <taxon>Neopterygii</taxon>
        <taxon>Teleostei</taxon>
        <taxon>Neoteleostei</taxon>
        <taxon>Acanthomorphata</taxon>
        <taxon>Ovalentaria</taxon>
        <taxon>Atherinomorphae</taxon>
        <taxon>Cyprinodontiformes</taxon>
        <taxon>Goodeidae</taxon>
        <taxon>Goodea</taxon>
    </lineage>
</organism>
<sequence>CYYPGFTRTILDPNSPVRTGELSSKDVPGSDRWSGSDWQLVRMSAEERTAEQGSGGGVGQGEGCSLLMELCMNLPVCLSGGRMSTSRPPDSTSHSADLGAQYITATPAYAQSHSKYVSLGRF</sequence>
<protein>
    <submittedName>
        <fullName evidence="2">Uncharacterized protein</fullName>
    </submittedName>
</protein>
<feature type="non-terminal residue" evidence="2">
    <location>
        <position position="1"/>
    </location>
</feature>
<dbReference type="PANTHER" id="PTHR23357">
    <property type="entry name" value="RENALASE"/>
    <property type="match status" value="1"/>
</dbReference>
<evidence type="ECO:0000313" key="2">
    <source>
        <dbReference type="EMBL" id="MEQ2180765.1"/>
    </source>
</evidence>
<reference evidence="2 3" key="1">
    <citation type="submission" date="2021-06" db="EMBL/GenBank/DDBJ databases">
        <authorList>
            <person name="Palmer J.M."/>
        </authorList>
    </citation>
    <scope>NUCLEOTIDE SEQUENCE [LARGE SCALE GENOMIC DNA]</scope>
    <source>
        <strain evidence="2 3">GA_2019</strain>
        <tissue evidence="2">Muscle</tissue>
    </source>
</reference>
<proteinExistence type="predicted"/>
<dbReference type="InterPro" id="IPR040174">
    <property type="entry name" value="RNLS"/>
</dbReference>
<comment type="caution">
    <text evidence="2">The sequence shown here is derived from an EMBL/GenBank/DDBJ whole genome shotgun (WGS) entry which is preliminary data.</text>
</comment>
<dbReference type="Proteomes" id="UP001476798">
    <property type="component" value="Unassembled WGS sequence"/>
</dbReference>
<name>A0ABV0PBF1_9TELE</name>
<keyword evidence="3" id="KW-1185">Reference proteome</keyword>
<accession>A0ABV0PBF1</accession>
<gene>
    <name evidence="2" type="ORF">GOODEAATRI_004674</name>
</gene>
<dbReference type="EMBL" id="JAHRIO010070166">
    <property type="protein sequence ID" value="MEQ2180765.1"/>
    <property type="molecule type" value="Genomic_DNA"/>
</dbReference>
<dbReference type="Gene3D" id="3.90.660.10">
    <property type="match status" value="1"/>
</dbReference>
<evidence type="ECO:0000256" key="1">
    <source>
        <dbReference type="SAM" id="MobiDB-lite"/>
    </source>
</evidence>
<feature type="region of interest" description="Disordered" evidence="1">
    <location>
        <begin position="14"/>
        <end position="34"/>
    </location>
</feature>
<evidence type="ECO:0000313" key="3">
    <source>
        <dbReference type="Proteomes" id="UP001476798"/>
    </source>
</evidence>